<dbReference type="Gene3D" id="1.20.80.10">
    <property type="match status" value="2"/>
</dbReference>
<dbReference type="InterPro" id="IPR051567">
    <property type="entry name" value="Unconventional_Myosin_ATPase"/>
</dbReference>
<dbReference type="SMART" id="SM00139">
    <property type="entry name" value="MyTH4"/>
    <property type="match status" value="2"/>
</dbReference>
<dbReference type="SUPFAM" id="SSF52540">
    <property type="entry name" value="P-loop containing nucleoside triphosphate hydrolases"/>
    <property type="match status" value="1"/>
</dbReference>
<dbReference type="InterPro" id="IPR041793">
    <property type="entry name" value="MyoVII_FERM_C1"/>
</dbReference>
<dbReference type="GO" id="GO:0007605">
    <property type="term" value="P:sensory perception of sound"/>
    <property type="evidence" value="ECO:0007669"/>
    <property type="project" value="UniProtKB-ARBA"/>
</dbReference>
<dbReference type="PROSITE" id="PS51456">
    <property type="entry name" value="MYOSIN_MOTOR"/>
    <property type="match status" value="1"/>
</dbReference>
<dbReference type="InterPro" id="IPR036961">
    <property type="entry name" value="Kinesin_motor_dom_sf"/>
</dbReference>
<dbReference type="PROSITE" id="PS50002">
    <property type="entry name" value="SH3"/>
    <property type="match status" value="1"/>
</dbReference>
<comment type="subcellular location">
    <subcellularLocation>
        <location evidence="1">Cytoplasm</location>
    </subcellularLocation>
</comment>
<evidence type="ECO:0000256" key="4">
    <source>
        <dbReference type="ARBA" id="ARBA00022490"/>
    </source>
</evidence>
<evidence type="ECO:0000313" key="19">
    <source>
        <dbReference type="Proteomes" id="UP000186922"/>
    </source>
</evidence>
<reference evidence="18 19" key="1">
    <citation type="journal article" date="2016" name="Nat. Commun.">
        <title>Extremotolerant tardigrade genome and improved radiotolerance of human cultured cells by tardigrade-unique protein.</title>
        <authorList>
            <person name="Hashimoto T."/>
            <person name="Horikawa D.D."/>
            <person name="Saito Y."/>
            <person name="Kuwahara H."/>
            <person name="Kozuka-Hata H."/>
            <person name="Shin-I T."/>
            <person name="Minakuchi Y."/>
            <person name="Ohishi K."/>
            <person name="Motoyama A."/>
            <person name="Aizu T."/>
            <person name="Enomoto A."/>
            <person name="Kondo K."/>
            <person name="Tanaka S."/>
            <person name="Hara Y."/>
            <person name="Koshikawa S."/>
            <person name="Sagara H."/>
            <person name="Miura T."/>
            <person name="Yokobori S."/>
            <person name="Miyagawa K."/>
            <person name="Suzuki Y."/>
            <person name="Kubo T."/>
            <person name="Oyama M."/>
            <person name="Kohara Y."/>
            <person name="Fujiyama A."/>
            <person name="Arakawa K."/>
            <person name="Katayama T."/>
            <person name="Toyoda A."/>
            <person name="Kunieda T."/>
        </authorList>
    </citation>
    <scope>NUCLEOTIDE SEQUENCE [LARGE SCALE GENOMIC DNA]</scope>
    <source>
        <strain evidence="18 19">YOKOZUNA-1</strain>
    </source>
</reference>
<dbReference type="GO" id="GO:0007423">
    <property type="term" value="P:sensory organ development"/>
    <property type="evidence" value="ECO:0007669"/>
    <property type="project" value="UniProtKB-ARBA"/>
</dbReference>
<dbReference type="Pfam" id="PF02174">
    <property type="entry name" value="IRS"/>
    <property type="match status" value="1"/>
</dbReference>
<evidence type="ECO:0008006" key="20">
    <source>
        <dbReference type="Google" id="ProtNLM"/>
    </source>
</evidence>
<dbReference type="PROSITE" id="PS50096">
    <property type="entry name" value="IQ"/>
    <property type="match status" value="3"/>
</dbReference>
<dbReference type="Gene3D" id="1.20.58.530">
    <property type="match status" value="1"/>
</dbReference>
<dbReference type="Gene3D" id="1.10.10.820">
    <property type="match status" value="1"/>
</dbReference>
<feature type="domain" description="MyTH4" evidence="16">
    <location>
        <begin position="1648"/>
        <end position="1797"/>
    </location>
</feature>
<keyword evidence="6 12" id="KW-0547">Nucleotide-binding</keyword>
<evidence type="ECO:0000256" key="7">
    <source>
        <dbReference type="ARBA" id="ARBA00022840"/>
    </source>
</evidence>
<feature type="domain" description="SH3" evidence="14">
    <location>
        <begin position="1502"/>
        <end position="1571"/>
    </location>
</feature>
<dbReference type="Pfam" id="PF21989">
    <property type="entry name" value="RA_2"/>
    <property type="match status" value="2"/>
</dbReference>
<dbReference type="GO" id="GO:0005524">
    <property type="term" value="F:ATP binding"/>
    <property type="evidence" value="ECO:0007669"/>
    <property type="project" value="UniProtKB-UniRule"/>
</dbReference>
<comment type="caution">
    <text evidence="18">The sequence shown here is derived from an EMBL/GenBank/DDBJ whole genome shotgun (WGS) entry which is preliminary data.</text>
</comment>
<dbReference type="InterPro" id="IPR038185">
    <property type="entry name" value="MyTH4_dom_sf"/>
</dbReference>
<feature type="region of interest" description="Actin-binding" evidence="12">
    <location>
        <begin position="617"/>
        <end position="639"/>
    </location>
</feature>
<dbReference type="Gene3D" id="3.40.850.10">
    <property type="entry name" value="Kinesin motor domain"/>
    <property type="match status" value="1"/>
</dbReference>
<dbReference type="InterPro" id="IPR011993">
    <property type="entry name" value="PH-like_dom_sf"/>
</dbReference>
<gene>
    <name evidence="18" type="primary">RvY_02550-1</name>
    <name evidence="18" type="synonym">RvY_02550.1</name>
    <name evidence="18" type="ORF">RvY_02550</name>
</gene>
<keyword evidence="9 12" id="KW-0505">Motor protein</keyword>
<evidence type="ECO:0000256" key="10">
    <source>
        <dbReference type="ARBA" id="ARBA00023203"/>
    </source>
</evidence>
<dbReference type="CDD" id="cd13199">
    <property type="entry name" value="FERM_C2_MyoVII"/>
    <property type="match status" value="1"/>
</dbReference>
<dbReference type="Gene3D" id="1.20.5.190">
    <property type="match status" value="1"/>
</dbReference>
<dbReference type="GO" id="GO:0016461">
    <property type="term" value="C:unconventional myosin complex"/>
    <property type="evidence" value="ECO:0007669"/>
    <property type="project" value="UniProtKB-ARBA"/>
</dbReference>
<keyword evidence="8 12" id="KW-0518">Myosin</keyword>
<accession>A0A1D1UV81</accession>
<dbReference type="CDD" id="cd13198">
    <property type="entry name" value="FERM_C1_MyoVII"/>
    <property type="match status" value="1"/>
</dbReference>
<keyword evidence="19" id="KW-1185">Reference proteome</keyword>
<dbReference type="CDD" id="cd01381">
    <property type="entry name" value="MYSc_Myo7"/>
    <property type="match status" value="1"/>
</dbReference>
<feature type="domain" description="MyTH4" evidence="16">
    <location>
        <begin position="938"/>
        <end position="1184"/>
    </location>
</feature>
<dbReference type="InterPro" id="IPR000048">
    <property type="entry name" value="IQ_motif_EF-hand-BS"/>
</dbReference>
<dbReference type="Gene3D" id="2.30.30.40">
    <property type="entry name" value="SH3 Domains"/>
    <property type="match status" value="1"/>
</dbReference>
<proteinExistence type="inferred from homology"/>
<keyword evidence="10 12" id="KW-0009">Actin-binding</keyword>
<dbReference type="InterPro" id="IPR001609">
    <property type="entry name" value="Myosin_head_motor_dom-like"/>
</dbReference>
<feature type="domain" description="Myosin motor" evidence="17">
    <location>
        <begin position="65"/>
        <end position="738"/>
    </location>
</feature>
<dbReference type="InterPro" id="IPR036106">
    <property type="entry name" value="MYSc_Myo7"/>
</dbReference>
<evidence type="ECO:0000256" key="9">
    <source>
        <dbReference type="ARBA" id="ARBA00023175"/>
    </source>
</evidence>
<dbReference type="GO" id="GO:0003774">
    <property type="term" value="F:cytoskeletal motor activity"/>
    <property type="evidence" value="ECO:0007669"/>
    <property type="project" value="UniProtKB-UniRule"/>
</dbReference>
<feature type="domain" description="FERM" evidence="15">
    <location>
        <begin position="1189"/>
        <end position="1504"/>
    </location>
</feature>
<dbReference type="FunFam" id="3.10.20.90:FF:000036">
    <property type="entry name" value="Unconventional myosin-VIIa"/>
    <property type="match status" value="1"/>
</dbReference>
<evidence type="ECO:0000256" key="13">
    <source>
        <dbReference type="SAM" id="MobiDB-lite"/>
    </source>
</evidence>
<comment type="similarity">
    <text evidence="2 12">Belongs to the TRAFAC class myosin-kinesin ATPase superfamily. Myosin family.</text>
</comment>
<keyword evidence="3 11" id="KW-0728">SH3 domain</keyword>
<evidence type="ECO:0000256" key="3">
    <source>
        <dbReference type="ARBA" id="ARBA00022443"/>
    </source>
</evidence>
<dbReference type="OrthoDB" id="6108017at2759"/>
<dbReference type="Gene3D" id="3.10.20.90">
    <property type="entry name" value="Phosphatidylinositol 3-kinase Catalytic Subunit, Chain A, domain 1"/>
    <property type="match status" value="2"/>
</dbReference>
<dbReference type="InterPro" id="IPR041794">
    <property type="entry name" value="MyoVII_FERM_C2"/>
</dbReference>
<dbReference type="Gene3D" id="1.25.40.530">
    <property type="entry name" value="MyTH4 domain"/>
    <property type="match status" value="2"/>
</dbReference>
<evidence type="ECO:0000313" key="18">
    <source>
        <dbReference type="EMBL" id="GAU90078.1"/>
    </source>
</evidence>
<dbReference type="InterPro" id="IPR019749">
    <property type="entry name" value="Band_41_domain"/>
</dbReference>
<feature type="region of interest" description="Disordered" evidence="13">
    <location>
        <begin position="846"/>
        <end position="868"/>
    </location>
</feature>
<dbReference type="Gene3D" id="2.30.29.30">
    <property type="entry name" value="Pleckstrin-homology domain (PH domain)/Phosphotyrosine-binding domain (PTB)"/>
    <property type="match status" value="2"/>
</dbReference>
<feature type="compositionally biased region" description="Polar residues" evidence="13">
    <location>
        <begin position="849"/>
        <end position="861"/>
    </location>
</feature>
<evidence type="ECO:0000259" key="16">
    <source>
        <dbReference type="PROSITE" id="PS51016"/>
    </source>
</evidence>
<dbReference type="SMART" id="SM00326">
    <property type="entry name" value="SH3"/>
    <property type="match status" value="1"/>
</dbReference>
<dbReference type="InterPro" id="IPR001452">
    <property type="entry name" value="SH3_domain"/>
</dbReference>
<evidence type="ECO:0000256" key="11">
    <source>
        <dbReference type="PROSITE-ProRule" id="PRU00192"/>
    </source>
</evidence>
<dbReference type="Proteomes" id="UP000186922">
    <property type="component" value="Unassembled WGS sequence"/>
</dbReference>
<keyword evidence="7 12" id="KW-0067">ATP-binding</keyword>
<dbReference type="Gene3D" id="6.20.240.20">
    <property type="match status" value="1"/>
</dbReference>
<dbReference type="SMART" id="SM00242">
    <property type="entry name" value="MYSc"/>
    <property type="match status" value="1"/>
</dbReference>
<dbReference type="FunFam" id="1.20.80.10:FF:000012">
    <property type="entry name" value="Myosin VIIA"/>
    <property type="match status" value="1"/>
</dbReference>
<evidence type="ECO:0000259" key="14">
    <source>
        <dbReference type="PROSITE" id="PS50002"/>
    </source>
</evidence>
<evidence type="ECO:0000256" key="8">
    <source>
        <dbReference type="ARBA" id="ARBA00023123"/>
    </source>
</evidence>
<dbReference type="SUPFAM" id="SSF54236">
    <property type="entry name" value="Ubiquitin-like"/>
    <property type="match status" value="2"/>
</dbReference>
<dbReference type="InterPro" id="IPR035963">
    <property type="entry name" value="FERM_2"/>
</dbReference>
<dbReference type="SUPFAM" id="SSF47031">
    <property type="entry name" value="Second domain of FERM"/>
    <property type="match status" value="2"/>
</dbReference>
<organism evidence="18 19">
    <name type="scientific">Ramazzottius varieornatus</name>
    <name type="common">Water bear</name>
    <name type="synonym">Tardigrade</name>
    <dbReference type="NCBI Taxonomy" id="947166"/>
    <lineage>
        <taxon>Eukaryota</taxon>
        <taxon>Metazoa</taxon>
        <taxon>Ecdysozoa</taxon>
        <taxon>Tardigrada</taxon>
        <taxon>Eutardigrada</taxon>
        <taxon>Parachela</taxon>
        <taxon>Hypsibioidea</taxon>
        <taxon>Ramazzottiidae</taxon>
        <taxon>Ramazzottius</taxon>
    </lineage>
</organism>
<dbReference type="CDD" id="cd14473">
    <property type="entry name" value="FERM_B-lobe"/>
    <property type="match status" value="2"/>
</dbReference>
<dbReference type="CDD" id="cd17092">
    <property type="entry name" value="FERM1_F1_Myosin-VII"/>
    <property type="match status" value="1"/>
</dbReference>
<dbReference type="InterPro" id="IPR002404">
    <property type="entry name" value="IRS_PTB"/>
</dbReference>
<dbReference type="GO" id="GO:0003779">
    <property type="term" value="F:actin binding"/>
    <property type="evidence" value="ECO:0007669"/>
    <property type="project" value="UniProtKB-KW"/>
</dbReference>
<dbReference type="Gene3D" id="1.20.120.720">
    <property type="entry name" value="Myosin VI head, motor domain, U50 subdomain"/>
    <property type="match status" value="1"/>
</dbReference>
<dbReference type="PROSITE" id="PS51016">
    <property type="entry name" value="MYTH4"/>
    <property type="match status" value="2"/>
</dbReference>
<dbReference type="Pfam" id="PF07653">
    <property type="entry name" value="SH3_2"/>
    <property type="match status" value="1"/>
</dbReference>
<dbReference type="InterPro" id="IPR000299">
    <property type="entry name" value="FERM_domain"/>
</dbReference>
<dbReference type="GO" id="GO:0120025">
    <property type="term" value="C:plasma membrane bounded cell projection"/>
    <property type="evidence" value="ECO:0007669"/>
    <property type="project" value="UniProtKB-ARBA"/>
</dbReference>
<dbReference type="SMART" id="SM00295">
    <property type="entry name" value="B41"/>
    <property type="match status" value="2"/>
</dbReference>
<dbReference type="GO" id="GO:0030182">
    <property type="term" value="P:neuron differentiation"/>
    <property type="evidence" value="ECO:0007669"/>
    <property type="project" value="UniProtKB-ARBA"/>
</dbReference>
<dbReference type="Pfam" id="PF00063">
    <property type="entry name" value="Myosin_head"/>
    <property type="match status" value="1"/>
</dbReference>
<dbReference type="InterPro" id="IPR027417">
    <property type="entry name" value="P-loop_NTPase"/>
</dbReference>
<dbReference type="Pfam" id="PF24123">
    <property type="entry name" value="Myosin_VII_N"/>
    <property type="match status" value="1"/>
</dbReference>
<dbReference type="Pfam" id="PF00784">
    <property type="entry name" value="MyTH4"/>
    <property type="match status" value="2"/>
</dbReference>
<keyword evidence="4" id="KW-0963">Cytoplasm</keyword>
<dbReference type="InterPro" id="IPR057130">
    <property type="entry name" value="Myosin_VII_N"/>
</dbReference>
<dbReference type="GO" id="GO:0009887">
    <property type="term" value="P:animal organ morphogenesis"/>
    <property type="evidence" value="ECO:0007669"/>
    <property type="project" value="UniProtKB-ARBA"/>
</dbReference>
<dbReference type="SUPFAM" id="SSF50729">
    <property type="entry name" value="PH domain-like"/>
    <property type="match status" value="1"/>
</dbReference>
<keyword evidence="5" id="KW-0677">Repeat</keyword>
<dbReference type="InterPro" id="IPR019748">
    <property type="entry name" value="FERM_central"/>
</dbReference>
<dbReference type="SMART" id="SM00015">
    <property type="entry name" value="IQ"/>
    <property type="match status" value="3"/>
</dbReference>
<dbReference type="SUPFAM" id="SSF50044">
    <property type="entry name" value="SH3-domain"/>
    <property type="match status" value="1"/>
</dbReference>
<dbReference type="CDD" id="cd23767">
    <property type="entry name" value="IQCD"/>
    <property type="match status" value="1"/>
</dbReference>
<evidence type="ECO:0000256" key="6">
    <source>
        <dbReference type="ARBA" id="ARBA00022741"/>
    </source>
</evidence>
<dbReference type="InterPro" id="IPR000857">
    <property type="entry name" value="MyTH4_dom"/>
</dbReference>
<dbReference type="PANTHER" id="PTHR22692">
    <property type="entry name" value="MYOSIN VII, XV"/>
    <property type="match status" value="1"/>
</dbReference>
<evidence type="ECO:0000256" key="12">
    <source>
        <dbReference type="PROSITE-ProRule" id="PRU00782"/>
    </source>
</evidence>
<dbReference type="GO" id="GO:0005737">
    <property type="term" value="C:cytoplasm"/>
    <property type="evidence" value="ECO:0007669"/>
    <property type="project" value="UniProtKB-SubCell"/>
</dbReference>
<dbReference type="CDD" id="cd17093">
    <property type="entry name" value="FERM2_F1_Myosin-VII"/>
    <property type="match status" value="1"/>
</dbReference>
<dbReference type="PRINTS" id="PR00193">
    <property type="entry name" value="MYOSINHEAVY"/>
</dbReference>
<dbReference type="FunFam" id="1.10.10.820:FF:000001">
    <property type="entry name" value="Myosin heavy chain"/>
    <property type="match status" value="1"/>
</dbReference>
<sequence length="2119" mass="242868">MPFVSPGDHIWIEPVEKRGEFDVAIGAVVLAADSQGILVRDDDKKEVRIDPAKRAIKHMHNSSKEGVEDMISLGDLHEAGILRNLLIRYNRNLIYTYTGSILVAVNPYQILPIYTAEQIQAYRGRRIGELPPHIFAIGDNSYTDMLRYKQDQCIIISGESGAGKTESTKLILQFLAAISGQHSMIESQILEANPILEAFGNAKTIRNDNSSRFGKYIDIHFNKDGYIEGAKIDQYLLEKSRIVSQSDNERNYHIFYEMLAGLTMDEKKKLDLQDASHYDYLTKGRCLTCEGRDDAVEFADIRSAMMVLMFTHDEIWEVFRILSALLHLGNTKYKGTVIANLDAVEIKDAGWINRAARLLEVNQKELTDALTTRSIIAHGEVVVSTMSTEQSYDVRDAFVKGIYGRMFVWIVEKINQTIYKPKKSPKQQRNNIGVLDIFGFENFEHNSFEQLCINFANENLQQFFVRHIFKMEQEEYNVESIKWQHIEFVDNQESLDMIASKPLSIVSLVDEESRFPKGTDQTLLNKLHDNHGGNANYLKPRSDLNASFGINHFAGIVFYETKGFLEKNRDTFSGDLIQLVQSSKNKFLRSLFKEEIHMSTETRKKPPTLATQFKKSLDSLMKQLSSCKPFFVRCIKPNEFKKALLFDRPLCCKQLRYSGMMETIRIRRAGYPIRHTFYDFVDRYRVLANGIGPAHKVDCKEATMKICRAILQGSDYQLGKTKIFLKDAHDVFLENSREQVLAKRILLIQRHVRGWLARKQFNKMKKAALVIQKTWRGHKQRKIYRSVHQGMLRLQAVLRSRVLAARFRHLRTITIQLQALARAKLARQRYRKLKRDPRLITSMGMDFHLSTTPEPSVTGESDYTDDQDPEQTITDLFAKLGVNSGDDSKSVSGSDGTEAPISLPAQAAGSSTDDEEISRHKFEKFATAFFQGNTNHVHSRRPLKTPLLSLATEVDKRAALAVWIAILRFMGDLPEPKYQPTLNGDAFRNVSVMSHIYTTLGRNFARNGTMEVYANGEGKDSHLIIKNNQSKNNSDKAKSIRQKLINMTIKKKSKLTKLNLADDDDLPEGYYELLESRPTSHLEKLHFIIGHGILRPELRDEIYCQIAKQLTQNNQSNSFARGWILLSLCVGCFAPTERFLKYLQNFIREGPSGYAPYCEERLKRTFANGPRTQPPSWLELQAAKSKKPMMLPITFMDGTTKMFLADSAITSKELCDQLAQKINLTDVFGFSLYIALFDKVSSLGSGGDHVMDAISQCEQYAKEQGAQERTAPYRLFFRKEIFTPWHNPTDDTVATNLIYQQVVRGIKFREYRCQKDEDLAMIAAQQYYVDFSTDLNRDRVLSLIPQYIPDNKLTGTDNPVDHWAQLLISAYQKSYYVREKSPAIKVKEDTVGYAKYTWPLLFSRFYEAFRLDGPPLPKNDVIMAVNWTGVYVVDDEEQVLLELTYPEITSISCVKPEPQISGVRPHAIQFNLQTIRGDFTFRSSNAEDIQELIAFFLDGLKRRSKYCVAIQDYKAPSESASYLSFDKGDLIVLENNTNGETLMSGGWCYGRCERTGKVGDFVPDCVYLLPTLTKPGPDLLTLFTMDRISLMAISNNIHVQDAQATKFHTLEQYAAQHFRPATKRGTVMKGMDTLISVRKKDKEELWKHTREPIKLPLLRKLEPKDELSQEAVVAFQSIMKYMGDLPSKKPRISNELTDQIFEKALKEDLLKDEIYCQIIKQLTDNRSRVGEERGWELLWLATGLFAPSETLLKECMHILRSRQRHQIALDCINRLQKTKKSGTRKYPPHQVEVEAIQHKTTQIFHKVYFPDDTDEAFEVDSSTKAKDFCHSISHRLNLRSSEGFSLFVKIADKVISVPETDFFFDFVRHLTDWIKKAKPSRDGVIPQFTYQVFFMKKLWTNTVPGRDRQADLIFHYHQELPKYLRGFHDCKKEDAVRLAALIFRAKYGENKSDLQAIPNMLKELLPLDLIRAQSASDWKRSISASFTGDSGLTEDEAKVAFLKYIYKWPTFGSAFFEIRQTTDSNYPERLLLAINKNGVNLIDLATKKILDVHPFTRISNWSSGNTFFHMTIGNLVRGTKLLCETTLGYKIDDLLTSYIGLMLQQMNKQRVVARPRIDE</sequence>
<evidence type="ECO:0000259" key="17">
    <source>
        <dbReference type="PROSITE" id="PS51456"/>
    </source>
</evidence>
<evidence type="ECO:0000256" key="1">
    <source>
        <dbReference type="ARBA" id="ARBA00004496"/>
    </source>
</evidence>
<protein>
    <recommendedName>
        <fullName evidence="20">Myosin-VIIa</fullName>
    </recommendedName>
</protein>
<dbReference type="PROSITE" id="PS50057">
    <property type="entry name" value="FERM_3"/>
    <property type="match status" value="2"/>
</dbReference>
<name>A0A1D1UV81_RAMVA</name>
<evidence type="ECO:0000259" key="15">
    <source>
        <dbReference type="PROSITE" id="PS50057"/>
    </source>
</evidence>
<dbReference type="Pfam" id="PF00612">
    <property type="entry name" value="IQ"/>
    <property type="match status" value="2"/>
</dbReference>
<feature type="region of interest" description="Disordered" evidence="13">
    <location>
        <begin position="884"/>
        <end position="917"/>
    </location>
</feature>
<dbReference type="EMBL" id="BDGG01000001">
    <property type="protein sequence ID" value="GAU90078.1"/>
    <property type="molecule type" value="Genomic_DNA"/>
</dbReference>
<dbReference type="STRING" id="947166.A0A1D1UV81"/>
<evidence type="ECO:0000256" key="2">
    <source>
        <dbReference type="ARBA" id="ARBA00008314"/>
    </source>
</evidence>
<dbReference type="InterPro" id="IPR029071">
    <property type="entry name" value="Ubiquitin-like_domsf"/>
</dbReference>
<dbReference type="FunFam" id="1.20.80.10:FF:000013">
    <property type="entry name" value="Unconventional myosin-VIIa"/>
    <property type="match status" value="1"/>
</dbReference>
<evidence type="ECO:0000256" key="5">
    <source>
        <dbReference type="ARBA" id="ARBA00022737"/>
    </source>
</evidence>
<dbReference type="FunFam" id="3.10.20.90:FF:000051">
    <property type="entry name" value="Unconventional myosin-VIIa"/>
    <property type="match status" value="1"/>
</dbReference>
<dbReference type="InterPro" id="IPR036028">
    <property type="entry name" value="SH3-like_dom_sf"/>
</dbReference>
<feature type="domain" description="FERM" evidence="15">
    <location>
        <begin position="1803"/>
        <end position="2106"/>
    </location>
</feature>
<dbReference type="PANTHER" id="PTHR22692:SF33">
    <property type="entry name" value="MYOSIN"/>
    <property type="match status" value="1"/>
</dbReference>
<dbReference type="Pfam" id="PF21998">
    <property type="entry name" value="FERM_C1_MyoVII"/>
    <property type="match status" value="1"/>
</dbReference>
<feature type="binding site" evidence="12">
    <location>
        <begin position="158"/>
        <end position="165"/>
    </location>
    <ligand>
        <name>ATP</name>
        <dbReference type="ChEBI" id="CHEBI:30616"/>
    </ligand>
</feature>
<dbReference type="InterPro" id="IPR014352">
    <property type="entry name" value="FERM/acyl-CoA-bd_prot_sf"/>
</dbReference>